<dbReference type="Gene3D" id="2.60.40.1940">
    <property type="match status" value="1"/>
</dbReference>
<dbReference type="Gene3D" id="6.20.50.160">
    <property type="match status" value="1"/>
</dbReference>
<dbReference type="InterPro" id="IPR009048">
    <property type="entry name" value="A-macroglobulin_rcpt-bd"/>
</dbReference>
<protein>
    <submittedName>
        <fullName evidence="10">CD109 antigen</fullName>
    </submittedName>
</protein>
<dbReference type="InterPro" id="IPR011625">
    <property type="entry name" value="A2M_N_BRD"/>
</dbReference>
<dbReference type="CDD" id="cd02897">
    <property type="entry name" value="A2M_2"/>
    <property type="match status" value="1"/>
</dbReference>
<dbReference type="InterPro" id="IPR011626">
    <property type="entry name" value="Alpha-macroglobulin_TED"/>
</dbReference>
<dbReference type="InterPro" id="IPR001599">
    <property type="entry name" value="Macroglobln_a2"/>
</dbReference>
<feature type="domain" description="Alpha-macroglobulin receptor-binding" evidence="9">
    <location>
        <begin position="1335"/>
        <end position="1421"/>
    </location>
</feature>
<dbReference type="Gene3D" id="1.50.10.20">
    <property type="match status" value="1"/>
</dbReference>
<dbReference type="Pfam" id="PF07703">
    <property type="entry name" value="A2M_BRD"/>
    <property type="match status" value="1"/>
</dbReference>
<keyword evidence="1 6" id="KW-0732">Signal</keyword>
<dbReference type="InterPro" id="IPR041555">
    <property type="entry name" value="MG3"/>
</dbReference>
<dbReference type="Proteomes" id="UP000242188">
    <property type="component" value="Unassembled WGS sequence"/>
</dbReference>
<dbReference type="PANTHER" id="PTHR11412:SF136">
    <property type="entry name" value="CD109 ANTIGEN"/>
    <property type="match status" value="1"/>
</dbReference>
<dbReference type="Gene3D" id="2.60.40.2950">
    <property type="match status" value="1"/>
</dbReference>
<dbReference type="InterPro" id="IPR002890">
    <property type="entry name" value="MG2"/>
</dbReference>
<dbReference type="GO" id="GO:0005615">
    <property type="term" value="C:extracellular space"/>
    <property type="evidence" value="ECO:0007669"/>
    <property type="project" value="InterPro"/>
</dbReference>
<reference evidence="10 11" key="1">
    <citation type="journal article" date="2017" name="Nat. Ecol. Evol.">
        <title>Scallop genome provides insights into evolution of bilaterian karyotype and development.</title>
        <authorList>
            <person name="Wang S."/>
            <person name="Zhang J."/>
            <person name="Jiao W."/>
            <person name="Li J."/>
            <person name="Xun X."/>
            <person name="Sun Y."/>
            <person name="Guo X."/>
            <person name="Huan P."/>
            <person name="Dong B."/>
            <person name="Zhang L."/>
            <person name="Hu X."/>
            <person name="Sun X."/>
            <person name="Wang J."/>
            <person name="Zhao C."/>
            <person name="Wang Y."/>
            <person name="Wang D."/>
            <person name="Huang X."/>
            <person name="Wang R."/>
            <person name="Lv J."/>
            <person name="Li Y."/>
            <person name="Zhang Z."/>
            <person name="Liu B."/>
            <person name="Lu W."/>
            <person name="Hui Y."/>
            <person name="Liang J."/>
            <person name="Zhou Z."/>
            <person name="Hou R."/>
            <person name="Li X."/>
            <person name="Liu Y."/>
            <person name="Li H."/>
            <person name="Ning X."/>
            <person name="Lin Y."/>
            <person name="Zhao L."/>
            <person name="Xing Q."/>
            <person name="Dou J."/>
            <person name="Li Y."/>
            <person name="Mao J."/>
            <person name="Guo H."/>
            <person name="Dou H."/>
            <person name="Li T."/>
            <person name="Mu C."/>
            <person name="Jiang W."/>
            <person name="Fu Q."/>
            <person name="Fu X."/>
            <person name="Miao Y."/>
            <person name="Liu J."/>
            <person name="Yu Q."/>
            <person name="Li R."/>
            <person name="Liao H."/>
            <person name="Li X."/>
            <person name="Kong Y."/>
            <person name="Jiang Z."/>
            <person name="Chourrout D."/>
            <person name="Li R."/>
            <person name="Bao Z."/>
        </authorList>
    </citation>
    <scope>NUCLEOTIDE SEQUENCE [LARGE SCALE GENOMIC DNA]</scope>
    <source>
        <strain evidence="10 11">PY_sf001</strain>
    </source>
</reference>
<organism evidence="10 11">
    <name type="scientific">Mizuhopecten yessoensis</name>
    <name type="common">Japanese scallop</name>
    <name type="synonym">Patinopecten yessoensis</name>
    <dbReference type="NCBI Taxonomy" id="6573"/>
    <lineage>
        <taxon>Eukaryota</taxon>
        <taxon>Metazoa</taxon>
        <taxon>Spiralia</taxon>
        <taxon>Lophotrochozoa</taxon>
        <taxon>Mollusca</taxon>
        <taxon>Bivalvia</taxon>
        <taxon>Autobranchia</taxon>
        <taxon>Pteriomorphia</taxon>
        <taxon>Pectinida</taxon>
        <taxon>Pectinoidea</taxon>
        <taxon>Pectinidae</taxon>
        <taxon>Mizuhopecten</taxon>
    </lineage>
</organism>
<dbReference type="EMBL" id="NEDP02005574">
    <property type="protein sequence ID" value="OWF38066.1"/>
    <property type="molecule type" value="Genomic_DNA"/>
</dbReference>
<evidence type="ECO:0000259" key="8">
    <source>
        <dbReference type="SMART" id="SM01360"/>
    </source>
</evidence>
<dbReference type="PANTHER" id="PTHR11412">
    <property type="entry name" value="MACROGLOBULIN / COMPLEMENT"/>
    <property type="match status" value="1"/>
</dbReference>
<dbReference type="Gene3D" id="2.20.130.20">
    <property type="match status" value="1"/>
</dbReference>
<keyword evidence="4" id="KW-0325">Glycoprotein</keyword>
<sequence length="1441" mass="159649">MVFTLQPCLVVLLFATSFADDTYFILAPKTIQPGQPISVFVRIVNATGPVDIDLAVLDSMNGSIADVSDTVYAGIPEVLELKIPEDLPSGTYTLRSEGTGALEFIDSVRLTYSPKATSIFIQTDKAVYRPGELVRIRAVGIYSSLKVVRAPMNVTILDSRNNRLKQWISFIDPVSSIFKGEFQLNDFTSTGDWTISVEQLIEQQEKIFEVREFVLPRYEVNLILPSFAVAADDKFTGKVSAMYTFGRPVKGELVVILERTFPSEHQIELRFKDFNGEREFSTDMKHVTTFLSSYRVRVTATVIEGLTGDKISDTDEVRLYRFVEKVTFAEFLPHVYKPGLVYNGILRITQQDDTVLPNATKKVNITISYQKRMSPPPNPPRTGEETSPTVRFLPVPFPSTTITINSHILKDVPKSGIVPFDVTIPPEAAPDSSVSLSAKYESASAYFYLRRAISPSDTYLQVRLKSKLSGLKAGKRAKFSLKSTQKMSLVEFQILSKSVLVENGHVDGKRKKSATFSVKLTHLMAPRSTLIVYFVRPDGEVVTDSISINVDGLFRNDASLKFNKKKTKPNTRVQLKLKASPGSEMHVLAIDKRVLLLKKGNDITQDDVQDEIQLFNSQPIVPFFRFFRWFPIPNEGTDAATIFQNAGVVLMTDLTIYRTTFRVSLPIIMEAAAARSDQVTTSVRIRKRFPETWIWTSVLAGANGKASLSRKTPDSITTWVASMFATDTTTGLGVAPSTAELTVFLNEFLTVNTPRSAIRGEIIVVQVDFFNYGDKELEVVIILKKTNKFFFSDADGKSFTPNNPQFPNAWAKTVTVASDDIGSVFFPIVPLIIGDVKLTVLAKAKINGGNTLRDIDAIKKPIKVKAEGIRQSYSIPSLKVLNGGPPVTEIFNITLPEDHVSGSEYIEVSAIGDIMGPSLAGIEDLLQMSYGCGEQNLLNFVPNVFITQYLRATNRLTPEIKAKTEKLLAAGYQRELMFQHKDGSFSAFGESDRSGSTWLTAFVVKAFAQAEDDTTIDPRVMSHAIGFLLEQQSKDGSFHEPGIVLHKGMQGGSISSIRARTSFVLIALAEAKRMNFVDSLISAQVDDSMDDATAYITSGRVASFNNTYELGIAVYALTLAGADLNIIDDLFQELESRATVENGQKYWILPEDEAESVSPYKSSWQPPLTRSRALDIEVTAYIMLAFVEINDTTNGLQILKWLITQQNSRGGFISTQDTVVALQALASLAELVYEDNFSLSVTVSSAPGSFSHTFTVTNGNALVLQIQEIPYVQNFQELTVGASGLGLCLLEVSVFFNVEQELRVPAFDMNITLRNETLEGFRLDTCFRWLRDGRSTMILLNVGFPTGMEGDITSIGTSGAPTFKRAEQNVEDIDMYFDFVTDEATCVTIQVFRSSIVANAKEVPVTVSDYYETANRLTVFYKSKVSSNATPEDVCVDRDCF</sequence>
<evidence type="ECO:0000313" key="11">
    <source>
        <dbReference type="Proteomes" id="UP000242188"/>
    </source>
</evidence>
<dbReference type="Gene3D" id="2.60.40.1930">
    <property type="match status" value="2"/>
</dbReference>
<evidence type="ECO:0000256" key="1">
    <source>
        <dbReference type="ARBA" id="ARBA00022729"/>
    </source>
</evidence>
<accession>A0A210PNP8</accession>
<dbReference type="SMART" id="SM01359">
    <property type="entry name" value="A2M_N_2"/>
    <property type="match status" value="1"/>
</dbReference>
<dbReference type="Gene3D" id="2.60.120.1540">
    <property type="match status" value="1"/>
</dbReference>
<dbReference type="Pfam" id="PF17791">
    <property type="entry name" value="MG3"/>
    <property type="match status" value="1"/>
</dbReference>
<feature type="chain" id="PRO_5012916655" evidence="6">
    <location>
        <begin position="20"/>
        <end position="1441"/>
    </location>
</feature>
<dbReference type="GO" id="GO:0004866">
    <property type="term" value="F:endopeptidase inhibitor activity"/>
    <property type="evidence" value="ECO:0007669"/>
    <property type="project" value="InterPro"/>
</dbReference>
<dbReference type="SMART" id="SM01360">
    <property type="entry name" value="A2M"/>
    <property type="match status" value="1"/>
</dbReference>
<keyword evidence="3" id="KW-1015">Disulfide bond</keyword>
<feature type="signal peptide" evidence="6">
    <location>
        <begin position="1"/>
        <end position="19"/>
    </location>
</feature>
<dbReference type="InterPro" id="IPR047565">
    <property type="entry name" value="Alpha-macroglob_thiol-ester_cl"/>
</dbReference>
<keyword evidence="2" id="KW-0882">Thioester bond</keyword>
<dbReference type="OrthoDB" id="9998011at2759"/>
<comment type="caution">
    <text evidence="10">The sequence shown here is derived from an EMBL/GenBank/DDBJ whole genome shotgun (WGS) entry which is preliminary data.</text>
</comment>
<dbReference type="SMART" id="SM01361">
    <property type="entry name" value="A2M_recep"/>
    <property type="match status" value="1"/>
</dbReference>
<feature type="domain" description="Alpha-2-macroglobulin" evidence="8">
    <location>
        <begin position="692"/>
        <end position="783"/>
    </location>
</feature>
<evidence type="ECO:0000256" key="5">
    <source>
        <dbReference type="SAM" id="MobiDB-lite"/>
    </source>
</evidence>
<feature type="domain" description="Alpha-2-macroglobulin bait region" evidence="7">
    <location>
        <begin position="460"/>
        <end position="597"/>
    </location>
</feature>
<dbReference type="InterPro" id="IPR013783">
    <property type="entry name" value="Ig-like_fold"/>
</dbReference>
<dbReference type="InterPro" id="IPR008930">
    <property type="entry name" value="Terpenoid_cyclase/PrenylTrfase"/>
</dbReference>
<dbReference type="InterPro" id="IPR036595">
    <property type="entry name" value="A-macroglobulin_rcpt-bd_sf"/>
</dbReference>
<dbReference type="SUPFAM" id="SSF48239">
    <property type="entry name" value="Terpenoid cyclases/Protein prenyltransferases"/>
    <property type="match status" value="1"/>
</dbReference>
<evidence type="ECO:0000313" key="10">
    <source>
        <dbReference type="EMBL" id="OWF38066.1"/>
    </source>
</evidence>
<name>A0A210PNP8_MIZYE</name>
<evidence type="ECO:0000256" key="3">
    <source>
        <dbReference type="ARBA" id="ARBA00023157"/>
    </source>
</evidence>
<evidence type="ECO:0000259" key="9">
    <source>
        <dbReference type="SMART" id="SM01361"/>
    </source>
</evidence>
<feature type="region of interest" description="Disordered" evidence="5">
    <location>
        <begin position="370"/>
        <end position="389"/>
    </location>
</feature>
<evidence type="ECO:0000256" key="6">
    <source>
        <dbReference type="SAM" id="SignalP"/>
    </source>
</evidence>
<dbReference type="Gene3D" id="2.60.40.10">
    <property type="entry name" value="Immunoglobulins"/>
    <property type="match status" value="1"/>
</dbReference>
<gene>
    <name evidence="10" type="ORF">KP79_PYT12821</name>
</gene>
<dbReference type="SUPFAM" id="SSF49410">
    <property type="entry name" value="Alpha-macroglobulin receptor domain"/>
    <property type="match status" value="1"/>
</dbReference>
<evidence type="ECO:0000256" key="4">
    <source>
        <dbReference type="ARBA" id="ARBA00023180"/>
    </source>
</evidence>
<dbReference type="Pfam" id="PF07678">
    <property type="entry name" value="TED_complement"/>
    <property type="match status" value="1"/>
</dbReference>
<evidence type="ECO:0000259" key="7">
    <source>
        <dbReference type="SMART" id="SM01359"/>
    </source>
</evidence>
<dbReference type="SMART" id="SM01419">
    <property type="entry name" value="Thiol-ester_cl"/>
    <property type="match status" value="1"/>
</dbReference>
<dbReference type="Pfam" id="PF00207">
    <property type="entry name" value="A2M"/>
    <property type="match status" value="1"/>
</dbReference>
<dbReference type="InterPro" id="IPR050473">
    <property type="entry name" value="A2M/Complement_sys"/>
</dbReference>
<dbReference type="Pfam" id="PF01835">
    <property type="entry name" value="MG2"/>
    <property type="match status" value="1"/>
</dbReference>
<proteinExistence type="predicted"/>
<evidence type="ECO:0000256" key="2">
    <source>
        <dbReference type="ARBA" id="ARBA00022966"/>
    </source>
</evidence>
<dbReference type="Gene3D" id="2.60.40.690">
    <property type="entry name" value="Alpha-macroglobulin, receptor-binding domain"/>
    <property type="match status" value="1"/>
</dbReference>
<dbReference type="InterPro" id="IPR041813">
    <property type="entry name" value="A2M_TED"/>
</dbReference>
<dbReference type="Pfam" id="PF07677">
    <property type="entry name" value="A2M_recep"/>
    <property type="match status" value="1"/>
</dbReference>
<keyword evidence="11" id="KW-1185">Reference proteome</keyword>
<dbReference type="STRING" id="6573.A0A210PNP8"/>